<name>A0A2S7SYK1_9BACT</name>
<organism evidence="1 2">
    <name type="scientific">Flavipsychrobacter stenotrophus</name>
    <dbReference type="NCBI Taxonomy" id="2077091"/>
    <lineage>
        <taxon>Bacteria</taxon>
        <taxon>Pseudomonadati</taxon>
        <taxon>Bacteroidota</taxon>
        <taxon>Chitinophagia</taxon>
        <taxon>Chitinophagales</taxon>
        <taxon>Chitinophagaceae</taxon>
        <taxon>Flavipsychrobacter</taxon>
    </lineage>
</organism>
<proteinExistence type="predicted"/>
<accession>A0A2S7SYK1</accession>
<dbReference type="InterPro" id="IPR024423">
    <property type="entry name" value="DUF3050"/>
</dbReference>
<keyword evidence="2" id="KW-1185">Reference proteome</keyword>
<sequence>MNQYIEQLKAEIAPLRQQLIDHKVYSAVKTIEDLNIFMQHHVYAVWDFMSLLKSLQRNLTCTNVPWVPVGNAQTRYLINEIVLGEESDVDDHGVRISHFELYLRAMQQAGSDTTAISELVANIKNGMPVDECLEQDGVPEASGAFVKNTFSVIATGKVHIQAAVFTFGREDLIPGMFISFVNELNKSTDNKLSTLKYYLERHIEVDGDHHSHLGFEMTAELCGTDDAKWSAATVAIKDALEHRIQLWDAIAEAIKA</sequence>
<evidence type="ECO:0000313" key="2">
    <source>
        <dbReference type="Proteomes" id="UP000239872"/>
    </source>
</evidence>
<dbReference type="RefSeq" id="WP_105038545.1">
    <property type="nucleotide sequence ID" value="NZ_PPSL01000002.1"/>
</dbReference>
<evidence type="ECO:0000313" key="1">
    <source>
        <dbReference type="EMBL" id="PQJ11665.1"/>
    </source>
</evidence>
<dbReference type="Gene3D" id="1.20.910.10">
    <property type="entry name" value="Heme oxygenase-like"/>
    <property type="match status" value="1"/>
</dbReference>
<gene>
    <name evidence="1" type="ORF">CJD36_007665</name>
</gene>
<protein>
    <submittedName>
        <fullName evidence="1">Heme oxygenase</fullName>
    </submittedName>
</protein>
<dbReference type="SUPFAM" id="SSF48613">
    <property type="entry name" value="Heme oxygenase-like"/>
    <property type="match status" value="1"/>
</dbReference>
<dbReference type="OrthoDB" id="9791270at2"/>
<dbReference type="Pfam" id="PF11251">
    <property type="entry name" value="DUF3050"/>
    <property type="match status" value="1"/>
</dbReference>
<dbReference type="Proteomes" id="UP000239872">
    <property type="component" value="Unassembled WGS sequence"/>
</dbReference>
<dbReference type="EMBL" id="PPSL01000002">
    <property type="protein sequence ID" value="PQJ11665.1"/>
    <property type="molecule type" value="Genomic_DNA"/>
</dbReference>
<dbReference type="AlphaFoldDB" id="A0A2S7SYK1"/>
<comment type="caution">
    <text evidence="1">The sequence shown here is derived from an EMBL/GenBank/DDBJ whole genome shotgun (WGS) entry which is preliminary data.</text>
</comment>
<dbReference type="InterPro" id="IPR016084">
    <property type="entry name" value="Haem_Oase-like_multi-hlx"/>
</dbReference>
<reference evidence="1 2" key="1">
    <citation type="submission" date="2018-01" db="EMBL/GenBank/DDBJ databases">
        <title>A novel member of the phylum Bacteroidetes isolated from glacier ice.</title>
        <authorList>
            <person name="Liu Q."/>
            <person name="Xin Y.-H."/>
        </authorList>
    </citation>
    <scope>NUCLEOTIDE SEQUENCE [LARGE SCALE GENOMIC DNA]</scope>
    <source>
        <strain evidence="1 2">RB1R16</strain>
    </source>
</reference>